<dbReference type="KEGG" id="nev:NTE_01294"/>
<keyword evidence="3 6" id="KW-0812">Transmembrane</keyword>
<dbReference type="Proteomes" id="UP000028194">
    <property type="component" value="Chromosome"/>
</dbReference>
<dbReference type="STRING" id="1459636.NTE_01294"/>
<keyword evidence="9" id="KW-1185">Reference proteome</keyword>
<keyword evidence="2" id="KW-1003">Cell membrane</keyword>
<keyword evidence="5 6" id="KW-0472">Membrane</keyword>
<dbReference type="RefSeq" id="WP_148700148.1">
    <property type="nucleotide sequence ID" value="NZ_CP007174.1"/>
</dbReference>
<dbReference type="PANTHER" id="PTHR42709">
    <property type="entry name" value="ALKALINE PHOSPHATASE LIKE PROTEIN"/>
    <property type="match status" value="1"/>
</dbReference>
<evidence type="ECO:0000313" key="9">
    <source>
        <dbReference type="Proteomes" id="UP000028194"/>
    </source>
</evidence>
<dbReference type="InterPro" id="IPR032816">
    <property type="entry name" value="VTT_dom"/>
</dbReference>
<feature type="transmembrane region" description="Helical" evidence="6">
    <location>
        <begin position="71"/>
        <end position="93"/>
    </location>
</feature>
<dbReference type="OrthoDB" id="204088at2157"/>
<evidence type="ECO:0000256" key="5">
    <source>
        <dbReference type="ARBA" id="ARBA00023136"/>
    </source>
</evidence>
<keyword evidence="4 6" id="KW-1133">Transmembrane helix</keyword>
<dbReference type="HOGENOM" id="CLU_044208_1_1_2"/>
<name>A0A075MQ97_9ARCH</name>
<protein>
    <submittedName>
        <fullName evidence="8">Putative membrane-associated protein</fullName>
    </submittedName>
</protein>
<accession>A0A075MQ97</accession>
<evidence type="ECO:0000313" key="8">
    <source>
        <dbReference type="EMBL" id="AIF83363.1"/>
    </source>
</evidence>
<dbReference type="Pfam" id="PF09335">
    <property type="entry name" value="VTT_dom"/>
    <property type="match status" value="1"/>
</dbReference>
<dbReference type="PANTHER" id="PTHR42709:SF6">
    <property type="entry name" value="UNDECAPRENYL PHOSPHATE TRANSPORTER A"/>
    <property type="match status" value="1"/>
</dbReference>
<dbReference type="AlphaFoldDB" id="A0A075MQ97"/>
<evidence type="ECO:0000256" key="2">
    <source>
        <dbReference type="ARBA" id="ARBA00022475"/>
    </source>
</evidence>
<evidence type="ECO:0000256" key="1">
    <source>
        <dbReference type="ARBA" id="ARBA00004651"/>
    </source>
</evidence>
<dbReference type="eggNOG" id="arCOG03117">
    <property type="taxonomic scope" value="Archaea"/>
</dbReference>
<feature type="transmembrane region" description="Helical" evidence="6">
    <location>
        <begin position="193"/>
        <end position="214"/>
    </location>
</feature>
<sequence length="226" mass="23725">MRAILAIIVLASAGLLAQIADGISVLIVQYGYPAVFAAAFLEMIFPPIPSEIVFPLVGFTAQSNGLGLQNALGMAAVGALGSTAGAIIIYLAAMKIGRAAILRYGRYIRMGEDDLKKAEGWFAKYGSLAVFAARMVPGIRELISIPAGIGGMKLARYTVFTFAGSLVWSTALTLVGFYVGAAWSAVAEELSSAFTVIGTVVLAGLAATVVIWYARRKNKKSARQPS</sequence>
<dbReference type="GeneID" id="41597097"/>
<evidence type="ECO:0000259" key="7">
    <source>
        <dbReference type="Pfam" id="PF09335"/>
    </source>
</evidence>
<reference evidence="8 9" key="1">
    <citation type="journal article" date="2014" name="PLoS ONE">
        <title>Genome Sequence of Candidatus Nitrososphaera evergladensis from Group I.1b Enriched from Everglades Soil Reveals Novel Genomic Features of the Ammonia-Oxidizing Archaea.</title>
        <authorList>
            <person name="Zhalnina K.V."/>
            <person name="Dias R."/>
            <person name="Leonard M.T."/>
            <person name="Dorr de Quadros P."/>
            <person name="Camargo F.A."/>
            <person name="Drew J.C."/>
            <person name="Farmerie W.G."/>
            <person name="Daroub S.H."/>
            <person name="Triplett E.W."/>
        </authorList>
    </citation>
    <scope>NUCLEOTIDE SEQUENCE [LARGE SCALE GENOMIC DNA]</scope>
    <source>
        <strain evidence="8 9">SR1</strain>
    </source>
</reference>
<feature type="transmembrane region" description="Helical" evidence="6">
    <location>
        <begin position="159"/>
        <end position="181"/>
    </location>
</feature>
<comment type="subcellular location">
    <subcellularLocation>
        <location evidence="1">Cell membrane</location>
        <topology evidence="1">Multi-pass membrane protein</topology>
    </subcellularLocation>
</comment>
<evidence type="ECO:0000256" key="6">
    <source>
        <dbReference type="SAM" id="Phobius"/>
    </source>
</evidence>
<evidence type="ECO:0000256" key="4">
    <source>
        <dbReference type="ARBA" id="ARBA00022989"/>
    </source>
</evidence>
<dbReference type="GO" id="GO:0005886">
    <property type="term" value="C:plasma membrane"/>
    <property type="evidence" value="ECO:0007669"/>
    <property type="project" value="UniProtKB-SubCell"/>
</dbReference>
<dbReference type="EMBL" id="CP007174">
    <property type="protein sequence ID" value="AIF83363.1"/>
    <property type="molecule type" value="Genomic_DNA"/>
</dbReference>
<feature type="domain" description="VTT" evidence="7">
    <location>
        <begin position="48"/>
        <end position="176"/>
    </location>
</feature>
<organism evidence="8 9">
    <name type="scientific">Candidatus Nitrososphaera evergladensis SR1</name>
    <dbReference type="NCBI Taxonomy" id="1459636"/>
    <lineage>
        <taxon>Archaea</taxon>
        <taxon>Nitrososphaerota</taxon>
        <taxon>Nitrososphaeria</taxon>
        <taxon>Nitrososphaerales</taxon>
        <taxon>Nitrososphaeraceae</taxon>
        <taxon>Nitrososphaera</taxon>
    </lineage>
</organism>
<evidence type="ECO:0000256" key="3">
    <source>
        <dbReference type="ARBA" id="ARBA00022692"/>
    </source>
</evidence>
<proteinExistence type="predicted"/>
<gene>
    <name evidence="8" type="ORF">NTE_01294</name>
</gene>
<dbReference type="InterPro" id="IPR051311">
    <property type="entry name" value="DedA_domain"/>
</dbReference>